<feature type="compositionally biased region" description="Polar residues" evidence="4">
    <location>
        <begin position="1"/>
        <end position="14"/>
    </location>
</feature>
<feature type="compositionally biased region" description="Basic and acidic residues" evidence="4">
    <location>
        <begin position="182"/>
        <end position="199"/>
    </location>
</feature>
<dbReference type="CDD" id="cd01389">
    <property type="entry name" value="HMG-box_ROX1-like"/>
    <property type="match status" value="1"/>
</dbReference>
<dbReference type="Gene3D" id="1.10.30.10">
    <property type="entry name" value="High mobility group box domain"/>
    <property type="match status" value="1"/>
</dbReference>
<organism evidence="6 7">
    <name type="scientific">Lentinus tigrinus ALCF2SS1-6</name>
    <dbReference type="NCBI Taxonomy" id="1328759"/>
    <lineage>
        <taxon>Eukaryota</taxon>
        <taxon>Fungi</taxon>
        <taxon>Dikarya</taxon>
        <taxon>Basidiomycota</taxon>
        <taxon>Agaricomycotina</taxon>
        <taxon>Agaricomycetes</taxon>
        <taxon>Polyporales</taxon>
        <taxon>Polyporaceae</taxon>
        <taxon>Lentinus</taxon>
    </lineage>
</organism>
<evidence type="ECO:0000256" key="2">
    <source>
        <dbReference type="ARBA" id="ARBA00023242"/>
    </source>
</evidence>
<keyword evidence="1 3" id="KW-0238">DNA-binding</keyword>
<feature type="compositionally biased region" description="Low complexity" evidence="4">
    <location>
        <begin position="47"/>
        <end position="67"/>
    </location>
</feature>
<dbReference type="OrthoDB" id="6247875at2759"/>
<dbReference type="GO" id="GO:0000981">
    <property type="term" value="F:DNA-binding transcription factor activity, RNA polymerase II-specific"/>
    <property type="evidence" value="ECO:0007669"/>
    <property type="project" value="TreeGrafter"/>
</dbReference>
<sequence>MQQQQHSQQPNRVNTSSPFPTPSSSPGAMSLPPDSEWASRSEWFPGSSAQSSRAPSPAQPPFAALAQLSREQLEEVATRLMQMNRGIVPQLPTPCHTPAPSSEPSSSRAASPAVPSSSPKKKKVARPANAFMLFRSDMIKKGAIPKDIEQRQQNISRVAGQCWNMLPPEQKAYWHAKAAEGARLHREKHPDYKFSPERKSPRKKAPEGPPQPSGDDYIRWIRETYVGIAGPPIAPARPRKSRSRRGVEAHAQSVPPMHFPLPPSLQPSPVGTPEIPRVASAPPAMAMAQLSPEAHLAAMGVHGIPDYSALPPPPGPGFPHGFPAEYFAQYLTNTAQEGLQGDDSTPKAPTFNDPTQAKFTFAPAGEGSAEADLGLPPYDALTNAIAGPSTNTSASTSAGTSQQDGPAPSRPASPGRWDGLDSYLAPPMLGDGSSPHDALNLALDAASAYGADPGAAALDNNELDAWY</sequence>
<feature type="compositionally biased region" description="Low complexity" evidence="4">
    <location>
        <begin position="389"/>
        <end position="401"/>
    </location>
</feature>
<evidence type="ECO:0000256" key="1">
    <source>
        <dbReference type="ARBA" id="ARBA00023125"/>
    </source>
</evidence>
<evidence type="ECO:0000256" key="3">
    <source>
        <dbReference type="PROSITE-ProRule" id="PRU00267"/>
    </source>
</evidence>
<proteinExistence type="predicted"/>
<gene>
    <name evidence="6" type="ORF">L227DRAFT_605741</name>
</gene>
<feature type="DNA-binding region" description="HMG box" evidence="3">
    <location>
        <begin position="124"/>
        <end position="193"/>
    </location>
</feature>
<feature type="compositionally biased region" description="Low complexity" evidence="4">
    <location>
        <begin position="15"/>
        <end position="26"/>
    </location>
</feature>
<dbReference type="STRING" id="1328759.A0A5C2SU12"/>
<dbReference type="Pfam" id="PF00505">
    <property type="entry name" value="HMG_box"/>
    <property type="match status" value="1"/>
</dbReference>
<dbReference type="GO" id="GO:0005634">
    <property type="term" value="C:nucleus"/>
    <property type="evidence" value="ECO:0007669"/>
    <property type="project" value="UniProtKB-UniRule"/>
</dbReference>
<dbReference type="InterPro" id="IPR036910">
    <property type="entry name" value="HMG_box_dom_sf"/>
</dbReference>
<dbReference type="EMBL" id="ML122250">
    <property type="protein sequence ID" value="RPD67352.1"/>
    <property type="molecule type" value="Genomic_DNA"/>
</dbReference>
<protein>
    <recommendedName>
        <fullName evidence="5">HMG box domain-containing protein</fullName>
    </recommendedName>
</protein>
<feature type="region of interest" description="Disordered" evidence="4">
    <location>
        <begin position="182"/>
        <end position="216"/>
    </location>
</feature>
<feature type="region of interest" description="Disordered" evidence="4">
    <location>
        <begin position="337"/>
        <end position="360"/>
    </location>
</feature>
<dbReference type="PANTHER" id="PTHR45789">
    <property type="entry name" value="FI18025P1"/>
    <property type="match status" value="1"/>
</dbReference>
<feature type="region of interest" description="Disordered" evidence="4">
    <location>
        <begin position="380"/>
        <end position="437"/>
    </location>
</feature>
<dbReference type="SUPFAM" id="SSF47095">
    <property type="entry name" value="HMG-box"/>
    <property type="match status" value="1"/>
</dbReference>
<feature type="domain" description="HMG box" evidence="5">
    <location>
        <begin position="124"/>
        <end position="193"/>
    </location>
</feature>
<keyword evidence="7" id="KW-1185">Reference proteome</keyword>
<keyword evidence="2 3" id="KW-0539">Nucleus</keyword>
<feature type="compositionally biased region" description="Low complexity" evidence="4">
    <location>
        <begin position="98"/>
        <end position="118"/>
    </location>
</feature>
<evidence type="ECO:0000256" key="4">
    <source>
        <dbReference type="SAM" id="MobiDB-lite"/>
    </source>
</evidence>
<dbReference type="GO" id="GO:0000978">
    <property type="term" value="F:RNA polymerase II cis-regulatory region sequence-specific DNA binding"/>
    <property type="evidence" value="ECO:0007669"/>
    <property type="project" value="TreeGrafter"/>
</dbReference>
<dbReference type="SMART" id="SM00398">
    <property type="entry name" value="HMG"/>
    <property type="match status" value="1"/>
</dbReference>
<name>A0A5C2SU12_9APHY</name>
<evidence type="ECO:0000313" key="6">
    <source>
        <dbReference type="EMBL" id="RPD67352.1"/>
    </source>
</evidence>
<feature type="region of interest" description="Disordered" evidence="4">
    <location>
        <begin position="80"/>
        <end position="127"/>
    </location>
</feature>
<dbReference type="InterPro" id="IPR051356">
    <property type="entry name" value="SOX/SOX-like_TF"/>
</dbReference>
<dbReference type="InterPro" id="IPR009071">
    <property type="entry name" value="HMG_box_dom"/>
</dbReference>
<dbReference type="Proteomes" id="UP000313359">
    <property type="component" value="Unassembled WGS sequence"/>
</dbReference>
<feature type="region of interest" description="Disordered" evidence="4">
    <location>
        <begin position="231"/>
        <end position="261"/>
    </location>
</feature>
<dbReference type="PROSITE" id="PS50118">
    <property type="entry name" value="HMG_BOX_2"/>
    <property type="match status" value="1"/>
</dbReference>
<evidence type="ECO:0000259" key="5">
    <source>
        <dbReference type="PROSITE" id="PS50118"/>
    </source>
</evidence>
<dbReference type="PANTHER" id="PTHR45789:SF2">
    <property type="entry name" value="FI18025P1"/>
    <property type="match status" value="1"/>
</dbReference>
<feature type="region of interest" description="Disordered" evidence="4">
    <location>
        <begin position="1"/>
        <end position="67"/>
    </location>
</feature>
<reference evidence="6" key="1">
    <citation type="journal article" date="2018" name="Genome Biol. Evol.">
        <title>Genomics and development of Lentinus tigrinus, a white-rot wood-decaying mushroom with dimorphic fruiting bodies.</title>
        <authorList>
            <person name="Wu B."/>
            <person name="Xu Z."/>
            <person name="Knudson A."/>
            <person name="Carlson A."/>
            <person name="Chen N."/>
            <person name="Kovaka S."/>
            <person name="LaButti K."/>
            <person name="Lipzen A."/>
            <person name="Pennachio C."/>
            <person name="Riley R."/>
            <person name="Schakwitz W."/>
            <person name="Umezawa K."/>
            <person name="Ohm R.A."/>
            <person name="Grigoriev I.V."/>
            <person name="Nagy L.G."/>
            <person name="Gibbons J."/>
            <person name="Hibbett D."/>
        </authorList>
    </citation>
    <scope>NUCLEOTIDE SEQUENCE [LARGE SCALE GENOMIC DNA]</scope>
    <source>
        <strain evidence="6">ALCF2SS1-6</strain>
    </source>
</reference>
<accession>A0A5C2SU12</accession>
<dbReference type="AlphaFoldDB" id="A0A5C2SU12"/>
<evidence type="ECO:0000313" key="7">
    <source>
        <dbReference type="Proteomes" id="UP000313359"/>
    </source>
</evidence>